<reference evidence="1" key="1">
    <citation type="journal article" date="2021" name="Open Biol.">
        <title>Shared evolutionary footprints suggest mitochondrial oxidative damage underlies multiple complex I losses in fungi.</title>
        <authorList>
            <person name="Schikora-Tamarit M.A."/>
            <person name="Marcet-Houben M."/>
            <person name="Nosek J."/>
            <person name="Gabaldon T."/>
        </authorList>
    </citation>
    <scope>NUCLEOTIDE SEQUENCE</scope>
    <source>
        <strain evidence="1">CBS2887</strain>
    </source>
</reference>
<dbReference type="Proteomes" id="UP000774326">
    <property type="component" value="Unassembled WGS sequence"/>
</dbReference>
<comment type="caution">
    <text evidence="1">The sequence shown here is derived from an EMBL/GenBank/DDBJ whole genome shotgun (WGS) entry which is preliminary data.</text>
</comment>
<name>A0A9P8TPY3_WICPI</name>
<accession>A0A9P8TPY3</accession>
<sequence length="84" mass="9775">MSYTLNFQKFTNNDLLKDWKSTSKKSTDSHCLSQSLASSNLSNSKDRQELNLYCSTNSFKAGTESWNNFSLSFFMKWQTNSMYE</sequence>
<proteinExistence type="predicted"/>
<protein>
    <submittedName>
        <fullName evidence="1">Uncharacterized protein</fullName>
    </submittedName>
</protein>
<dbReference type="AlphaFoldDB" id="A0A9P8TPY3"/>
<evidence type="ECO:0000313" key="1">
    <source>
        <dbReference type="EMBL" id="KAH3687603.1"/>
    </source>
</evidence>
<keyword evidence="2" id="KW-1185">Reference proteome</keyword>
<dbReference type="EMBL" id="JAEUBG010000721">
    <property type="protein sequence ID" value="KAH3687603.1"/>
    <property type="molecule type" value="Genomic_DNA"/>
</dbReference>
<organism evidence="1 2">
    <name type="scientific">Wickerhamomyces pijperi</name>
    <name type="common">Yeast</name>
    <name type="synonym">Pichia pijperi</name>
    <dbReference type="NCBI Taxonomy" id="599730"/>
    <lineage>
        <taxon>Eukaryota</taxon>
        <taxon>Fungi</taxon>
        <taxon>Dikarya</taxon>
        <taxon>Ascomycota</taxon>
        <taxon>Saccharomycotina</taxon>
        <taxon>Saccharomycetes</taxon>
        <taxon>Phaffomycetales</taxon>
        <taxon>Wickerhamomycetaceae</taxon>
        <taxon>Wickerhamomyces</taxon>
    </lineage>
</organism>
<reference evidence="1" key="2">
    <citation type="submission" date="2021-01" db="EMBL/GenBank/DDBJ databases">
        <authorList>
            <person name="Schikora-Tamarit M.A."/>
        </authorList>
    </citation>
    <scope>NUCLEOTIDE SEQUENCE</scope>
    <source>
        <strain evidence="1">CBS2887</strain>
    </source>
</reference>
<evidence type="ECO:0000313" key="2">
    <source>
        <dbReference type="Proteomes" id="UP000774326"/>
    </source>
</evidence>
<gene>
    <name evidence="1" type="ORF">WICPIJ_001413</name>
</gene>